<dbReference type="PANTHER" id="PTHR46796">
    <property type="entry name" value="HTH-TYPE TRANSCRIPTIONAL ACTIVATOR RHAS-RELATED"/>
    <property type="match status" value="1"/>
</dbReference>
<dbReference type="PROSITE" id="PS01124">
    <property type="entry name" value="HTH_ARAC_FAMILY_2"/>
    <property type="match status" value="1"/>
</dbReference>
<evidence type="ECO:0000256" key="1">
    <source>
        <dbReference type="ARBA" id="ARBA00023015"/>
    </source>
</evidence>
<evidence type="ECO:0000256" key="4">
    <source>
        <dbReference type="ARBA" id="ARBA00023163"/>
    </source>
</evidence>
<dbReference type="GO" id="GO:0043565">
    <property type="term" value="F:sequence-specific DNA binding"/>
    <property type="evidence" value="ECO:0007669"/>
    <property type="project" value="InterPro"/>
</dbReference>
<dbReference type="PROSITE" id="PS00041">
    <property type="entry name" value="HTH_ARAC_FAMILY_1"/>
    <property type="match status" value="1"/>
</dbReference>
<dbReference type="InterPro" id="IPR018060">
    <property type="entry name" value="HTH_AraC"/>
</dbReference>
<dbReference type="InterPro" id="IPR009057">
    <property type="entry name" value="Homeodomain-like_sf"/>
</dbReference>
<sequence>MATRERITFSSLPFLCGVEAVAGQDVSNTFESHSHTTAVVGMVDVGVRVIAHGHGESRILRGGLFFLNPGQVHACASGEEGAHSYRLLSVDPAVLARVASEISEKSVSGVWFGCVHATHDTISRDFGRFFRMLSDPLAPALDKESLLYGLLSEIILSFAQDPPEVCAVGRQDAAMARVRDHIRTHHAEPLTLATLSAVACLSPFHLQRLFTRRYGMSPHRYLTHRRVAEARGLLSDGAGIAEAALAVGFSDQSHLTYHFKRVVGTTPGRFVQDNLLTYECAAKPETFYD</sequence>
<dbReference type="RefSeq" id="WP_180138738.1">
    <property type="nucleotide sequence ID" value="NZ_CAADHO010000002.1"/>
</dbReference>
<dbReference type="InterPro" id="IPR037923">
    <property type="entry name" value="HTH-like"/>
</dbReference>
<dbReference type="Pfam" id="PF02311">
    <property type="entry name" value="AraC_binding"/>
    <property type="match status" value="1"/>
</dbReference>
<dbReference type="InterPro" id="IPR018062">
    <property type="entry name" value="HTH_AraC-typ_CS"/>
</dbReference>
<evidence type="ECO:0000256" key="2">
    <source>
        <dbReference type="ARBA" id="ARBA00023125"/>
    </source>
</evidence>
<dbReference type="SUPFAM" id="SSF46689">
    <property type="entry name" value="Homeodomain-like"/>
    <property type="match status" value="2"/>
</dbReference>
<proteinExistence type="predicted"/>
<name>A0A4U8YKY6_9BACT</name>
<reference evidence="6 7" key="1">
    <citation type="submission" date="2019-03" db="EMBL/GenBank/DDBJ databases">
        <authorList>
            <person name="Nijsse B."/>
        </authorList>
    </citation>
    <scope>NUCLEOTIDE SEQUENCE [LARGE SCALE GENOMIC DNA]</scope>
    <source>
        <strain evidence="6">Desulfoluna butyratoxydans MSL71</strain>
    </source>
</reference>
<dbReference type="Proteomes" id="UP000507962">
    <property type="component" value="Unassembled WGS sequence"/>
</dbReference>
<feature type="domain" description="HTH araC/xylS-type" evidence="5">
    <location>
        <begin position="176"/>
        <end position="273"/>
    </location>
</feature>
<dbReference type="EMBL" id="CAADHO010000002">
    <property type="protein sequence ID" value="VFQ44044.1"/>
    <property type="molecule type" value="Genomic_DNA"/>
</dbReference>
<keyword evidence="2" id="KW-0238">DNA-binding</keyword>
<dbReference type="GO" id="GO:0003700">
    <property type="term" value="F:DNA-binding transcription factor activity"/>
    <property type="evidence" value="ECO:0007669"/>
    <property type="project" value="InterPro"/>
</dbReference>
<dbReference type="PANTHER" id="PTHR46796:SF2">
    <property type="entry name" value="TRANSCRIPTIONAL REGULATORY PROTEIN"/>
    <property type="match status" value="1"/>
</dbReference>
<dbReference type="SUPFAM" id="SSF51215">
    <property type="entry name" value="Regulatory protein AraC"/>
    <property type="match status" value="1"/>
</dbReference>
<evidence type="ECO:0000313" key="7">
    <source>
        <dbReference type="Proteomes" id="UP000507962"/>
    </source>
</evidence>
<dbReference type="InterPro" id="IPR050204">
    <property type="entry name" value="AraC_XylS_family_regulators"/>
</dbReference>
<dbReference type="SMART" id="SM00342">
    <property type="entry name" value="HTH_ARAC"/>
    <property type="match status" value="1"/>
</dbReference>
<dbReference type="Gene3D" id="1.10.10.60">
    <property type="entry name" value="Homeodomain-like"/>
    <property type="match status" value="1"/>
</dbReference>
<evidence type="ECO:0000256" key="3">
    <source>
        <dbReference type="ARBA" id="ARBA00023159"/>
    </source>
</evidence>
<dbReference type="InterPro" id="IPR003313">
    <property type="entry name" value="AraC-bd"/>
</dbReference>
<organism evidence="6 7">
    <name type="scientific">Desulfoluna butyratoxydans</name>
    <dbReference type="NCBI Taxonomy" id="231438"/>
    <lineage>
        <taxon>Bacteria</taxon>
        <taxon>Pseudomonadati</taxon>
        <taxon>Thermodesulfobacteriota</taxon>
        <taxon>Desulfobacteria</taxon>
        <taxon>Desulfobacterales</taxon>
        <taxon>Desulfolunaceae</taxon>
        <taxon>Desulfoluna</taxon>
    </lineage>
</organism>
<keyword evidence="4" id="KW-0804">Transcription</keyword>
<keyword evidence="3" id="KW-0010">Activator</keyword>
<dbReference type="AlphaFoldDB" id="A0A4U8YKY6"/>
<evidence type="ECO:0000313" key="6">
    <source>
        <dbReference type="EMBL" id="VFQ44044.1"/>
    </source>
</evidence>
<accession>A0A4U8YKY6</accession>
<protein>
    <submittedName>
        <fullName evidence="6">Arac-type arabinose-binding/dimerisation domain</fullName>
    </submittedName>
</protein>
<keyword evidence="7" id="KW-1185">Reference proteome</keyword>
<dbReference type="Pfam" id="PF12833">
    <property type="entry name" value="HTH_18"/>
    <property type="match status" value="1"/>
</dbReference>
<keyword evidence="1" id="KW-0805">Transcription regulation</keyword>
<gene>
    <name evidence="6" type="ORF">MSL71_16880</name>
</gene>
<evidence type="ECO:0000259" key="5">
    <source>
        <dbReference type="PROSITE" id="PS01124"/>
    </source>
</evidence>